<feature type="chain" id="PRO_5011721282" evidence="4">
    <location>
        <begin position="22"/>
        <end position="1417"/>
    </location>
</feature>
<keyword evidence="4" id="KW-0732">Signal</keyword>
<dbReference type="PANTHER" id="PTHR37456:SF3">
    <property type="entry name" value="COLLAGEN ALPHA-1(XXV) CHAIN"/>
    <property type="match status" value="1"/>
</dbReference>
<keyword evidence="1" id="KW-0677">Repeat</keyword>
<feature type="region of interest" description="Disordered" evidence="3">
    <location>
        <begin position="159"/>
        <end position="191"/>
    </location>
</feature>
<feature type="compositionally biased region" description="Low complexity" evidence="3">
    <location>
        <begin position="221"/>
        <end position="237"/>
    </location>
</feature>
<evidence type="ECO:0000256" key="4">
    <source>
        <dbReference type="SAM" id="SignalP"/>
    </source>
</evidence>
<dbReference type="GO" id="GO:0007229">
    <property type="term" value="P:integrin-mediated signaling pathway"/>
    <property type="evidence" value="ECO:0007669"/>
    <property type="project" value="UniProtKB-KW"/>
</dbReference>
<dbReference type="STRING" id="1267423.SAMN05216290_1985"/>
<dbReference type="Gene3D" id="1.10.10.10">
    <property type="entry name" value="Winged helix-like DNA-binding domain superfamily/Winged helix DNA-binding domain"/>
    <property type="match status" value="1"/>
</dbReference>
<dbReference type="OrthoDB" id="946948at2"/>
<feature type="region of interest" description="Disordered" evidence="3">
    <location>
        <begin position="210"/>
        <end position="248"/>
    </location>
</feature>
<evidence type="ECO:0000313" key="6">
    <source>
        <dbReference type="EMBL" id="SEW21564.1"/>
    </source>
</evidence>
<protein>
    <submittedName>
        <fullName evidence="6">Integrin beta 8</fullName>
    </submittedName>
</protein>
<feature type="signal peptide" evidence="4">
    <location>
        <begin position="1"/>
        <end position="21"/>
    </location>
</feature>
<dbReference type="RefSeq" id="WP_090258427.1">
    <property type="nucleotide sequence ID" value="NZ_FOIR01000002.1"/>
</dbReference>
<accession>A0A1I0Q461</accession>
<dbReference type="GeneID" id="99986699"/>
<dbReference type="PROSITE" id="PS51257">
    <property type="entry name" value="PROKAR_LIPOPROTEIN"/>
    <property type="match status" value="1"/>
</dbReference>
<feature type="compositionally biased region" description="Polar residues" evidence="3">
    <location>
        <begin position="175"/>
        <end position="186"/>
    </location>
</feature>
<evidence type="ECO:0000313" key="7">
    <source>
        <dbReference type="Proteomes" id="UP000199437"/>
    </source>
</evidence>
<evidence type="ECO:0000256" key="2">
    <source>
        <dbReference type="SAM" id="Coils"/>
    </source>
</evidence>
<dbReference type="InterPro" id="IPR050938">
    <property type="entry name" value="Collagen_Structural_Proteins"/>
</dbReference>
<feature type="domain" description="Peptidase S74" evidence="5">
    <location>
        <begin position="1288"/>
        <end position="1391"/>
    </location>
</feature>
<proteinExistence type="predicted"/>
<evidence type="ECO:0000256" key="3">
    <source>
        <dbReference type="SAM" id="MobiDB-lite"/>
    </source>
</evidence>
<dbReference type="PANTHER" id="PTHR37456">
    <property type="entry name" value="SI:CH211-266K2.1"/>
    <property type="match status" value="1"/>
</dbReference>
<name>A0A1I0Q461_9BACT</name>
<dbReference type="PROSITE" id="PS51688">
    <property type="entry name" value="ICA"/>
    <property type="match status" value="1"/>
</dbReference>
<keyword evidence="6" id="KW-0401">Integrin</keyword>
<dbReference type="InterPro" id="IPR036388">
    <property type="entry name" value="WH-like_DNA-bd_sf"/>
</dbReference>
<sequence>MKRFAAFAVLFFILSCHAIRAQVGIGSEEFVPDESSILELRSDSKGLLIPRLTRDQRDRMDNPSTGLLIYQTDLESGFYFYNGEKWVSILASDGTIVQDYQSIAFDPVTYMLTLENGGQVDLSVLRFGRSLEQTVDNGDGTITFNYNDGTSFTTIDLRGSKGDKGDDGLDGRTILSGNTDPNSSEGSEGDFYINTASSTFFGPKTNTGWGTGTSLKGDQGPAGVNGADGADGTNGTDGADGKDGNSFLNGTGAPAATLGQDGDFYIDTNANTYYGPKTAGAWGTPTSLVGPSGADGADGVDGTNGTDGLDGKDGNSFLNGTGVPAATLGQDGDFYVDTNANTYYGPKTAGTWGAATSLVGPAGADGIDGINGTDGVDGKDGNSFLNGTGAPAATLGQDGDFYVDTNANTYYGPKTAGAWGAATSLVGPAGADGIDGINGTDGVDGKDGNSFLNGTGAPAATLGQDGDFYVDTNANTYYGPKTAGAWGAATSLVGPAGADGIDGINGTDGVDGKDGNSFLNGTGAPAATLGQDGDFYVDTNANTYYGPKTAGAWGAPTSLVGPAGADGVDGTNGTDGVDGKDGNSFLNGAGAPAATLGQDGDFYVDTNANTYYGPKTAGAWGTATSLVGPAGADGADGIDGTNGVDGKDGNSFLNGTGAPAATLGQDGDFYVDTNANTYYGPKTAGAWGTATSLVGPAGADGADGIDGTNGTDGVDGKDGNSFLNGTGAPAATLGQDGDFYVDTNANTYYGPKSAGAWGAPTSLVGPAGADGADGIDGTNGTDGVDGKDGNSFLNGTGAPAATLGQDGDFYVDTNANTYYGPKSAGAWGAPTSLVGPAGADGADGIDGTSGTDGVDGINGTDGVDGKSMLNGTGAPANTLGNNGDFYIDTNTNNIYGPKTAGTWGAATSLIGPAGADGTDGVDGIDGTNGTDGIDGKSMLNGTGAPAATLGIDGDIYFDTDANAIYGPKTAGAWGAATSLVGPAGADGANGTDGIDGIDGIDGSSILSGTSNPIAANGTDGDFYINTSSLQIFGPKTGGAWGTATPLQGNGIQSTMDNPDGSITFTYTDGTSFTTQPDGDFSTTNELITGIALVNKTLQIREAGITKTVDLSPVSTTSKLVDTDLNTTIDVDEGGFNDDIIRFTVGGAEKMRLTGRTLEVLNNSSSINIGKDAGINGTGAGNILLGDEAAYANTSGNNNIAIGYRALRQNSTGNGNVAIGYYAGYNETGNNKLYIENSNNPNPLIWGDFSTDVVNVNGKLGIGLLNPGGITNELEVNGHATVISLTETSDKRFKQNIEVITNPIDAIKLINGVRYDWRIDEFPNRRFKTGKNIGFIAQEVRAVFPELVSESSDGYLSVSYSGLTPILVEAVKDQQETIESQAQIIDELKTMLLELKKETEKLSEEVSKLKEANATKDK</sequence>
<evidence type="ECO:0000259" key="5">
    <source>
        <dbReference type="PROSITE" id="PS51688"/>
    </source>
</evidence>
<evidence type="ECO:0000256" key="1">
    <source>
        <dbReference type="ARBA" id="ARBA00022737"/>
    </source>
</evidence>
<gene>
    <name evidence="6" type="ORF">SAMN05216290_1985</name>
</gene>
<feature type="coiled-coil region" evidence="2">
    <location>
        <begin position="1377"/>
        <end position="1414"/>
    </location>
</feature>
<organism evidence="6 7">
    <name type="scientific">Roseivirga pacifica</name>
    <dbReference type="NCBI Taxonomy" id="1267423"/>
    <lineage>
        <taxon>Bacteria</taxon>
        <taxon>Pseudomonadati</taxon>
        <taxon>Bacteroidota</taxon>
        <taxon>Cytophagia</taxon>
        <taxon>Cytophagales</taxon>
        <taxon>Roseivirgaceae</taxon>
        <taxon>Roseivirga</taxon>
    </lineage>
</organism>
<keyword evidence="7" id="KW-1185">Reference proteome</keyword>
<dbReference type="Proteomes" id="UP000199437">
    <property type="component" value="Unassembled WGS sequence"/>
</dbReference>
<dbReference type="Pfam" id="PF13884">
    <property type="entry name" value="Peptidase_S74"/>
    <property type="match status" value="1"/>
</dbReference>
<feature type="compositionally biased region" description="Basic and acidic residues" evidence="3">
    <location>
        <begin position="159"/>
        <end position="170"/>
    </location>
</feature>
<dbReference type="InterPro" id="IPR030392">
    <property type="entry name" value="S74_ICA"/>
</dbReference>
<keyword evidence="2" id="KW-0175">Coiled coil</keyword>
<dbReference type="EMBL" id="FOIR01000002">
    <property type="protein sequence ID" value="SEW21564.1"/>
    <property type="molecule type" value="Genomic_DNA"/>
</dbReference>
<reference evidence="7" key="1">
    <citation type="submission" date="2016-10" db="EMBL/GenBank/DDBJ databases">
        <authorList>
            <person name="Varghese N."/>
            <person name="Submissions S."/>
        </authorList>
    </citation>
    <scope>NUCLEOTIDE SEQUENCE [LARGE SCALE GENOMIC DNA]</scope>
    <source>
        <strain evidence="7">CGMCC 1.12402</strain>
    </source>
</reference>